<dbReference type="EMBL" id="LBVO01000020">
    <property type="protein sequence ID" value="KKQ89680.1"/>
    <property type="molecule type" value="Genomic_DNA"/>
</dbReference>
<reference evidence="1 2" key="1">
    <citation type="journal article" date="2015" name="Nature">
        <title>rRNA introns, odd ribosomes, and small enigmatic genomes across a large radiation of phyla.</title>
        <authorList>
            <person name="Brown C.T."/>
            <person name="Hug L.A."/>
            <person name="Thomas B.C."/>
            <person name="Sharon I."/>
            <person name="Castelle C.J."/>
            <person name="Singh A."/>
            <person name="Wilkins M.J."/>
            <person name="Williams K.H."/>
            <person name="Banfield J.F."/>
        </authorList>
    </citation>
    <scope>NUCLEOTIDE SEQUENCE [LARGE SCALE GENOMIC DNA]</scope>
</reference>
<evidence type="ECO:0000313" key="1">
    <source>
        <dbReference type="EMBL" id="KKQ89680.1"/>
    </source>
</evidence>
<comment type="caution">
    <text evidence="1">The sequence shown here is derived from an EMBL/GenBank/DDBJ whole genome shotgun (WGS) entry which is preliminary data.</text>
</comment>
<proteinExistence type="predicted"/>
<protein>
    <submittedName>
        <fullName evidence="1">Uncharacterized protein</fullName>
    </submittedName>
</protein>
<evidence type="ECO:0000313" key="2">
    <source>
        <dbReference type="Proteomes" id="UP000033934"/>
    </source>
</evidence>
<gene>
    <name evidence="1" type="ORF">UT11_C0020G0003</name>
</gene>
<organism evidence="1 2">
    <name type="scientific">Berkelbacteria bacterium GW2011_GWA2_38_9</name>
    <dbReference type="NCBI Taxonomy" id="1618334"/>
    <lineage>
        <taxon>Bacteria</taxon>
        <taxon>Candidatus Berkelbacteria</taxon>
    </lineage>
</organism>
<dbReference type="AlphaFoldDB" id="A0A0G0LNY7"/>
<dbReference type="Proteomes" id="UP000033934">
    <property type="component" value="Unassembled WGS sequence"/>
</dbReference>
<accession>A0A0G0LNY7</accession>
<sequence>MFRKETKMRLTTRDLQRFVGGQMEVQNEREGYLYRGEINTISVTDGSLCVDHSWVARGVGFPPGPKKWVTDGVLDYRASLELYSVSDIGPSGDEIGGDNRLLLDCPIIGETVVLFPPNGSKLDPNQVEGLELG</sequence>
<name>A0A0G0LNY7_9BACT</name>